<sequence length="158" mass="17525">MRLTQLYLAVLLGIGLVAAFPRLIARGPRTKHSARDVAGAANLDETHASYVKHLVRRDVEELSDAVAAGFVVTRDDEDIKNKNKKRGDGHKDGEDSSDDDSQSDDGDASSDDNSESDSQSDDDNSDDSDDENDDSDDDKPNYVHDFHHQDHVQQFQHF</sequence>
<accession>A0ACC2YGU6</accession>
<gene>
    <name evidence="1" type="ORF">H2199_008879</name>
</gene>
<evidence type="ECO:0000313" key="2">
    <source>
        <dbReference type="Proteomes" id="UP001172680"/>
    </source>
</evidence>
<reference evidence="1" key="1">
    <citation type="submission" date="2022-10" db="EMBL/GenBank/DDBJ databases">
        <title>Culturing micro-colonial fungi from biological soil crusts in the Mojave desert and describing Neophaeococcomyces mojavensis, and introducing the new genera and species Taxawa tesnikishii.</title>
        <authorList>
            <person name="Kurbessoian T."/>
            <person name="Stajich J.E."/>
        </authorList>
    </citation>
    <scope>NUCLEOTIDE SEQUENCE</scope>
    <source>
        <strain evidence="1">JES_115</strain>
    </source>
</reference>
<organism evidence="1 2">
    <name type="scientific">Coniosporium tulheliwenetii</name>
    <dbReference type="NCBI Taxonomy" id="3383036"/>
    <lineage>
        <taxon>Eukaryota</taxon>
        <taxon>Fungi</taxon>
        <taxon>Dikarya</taxon>
        <taxon>Ascomycota</taxon>
        <taxon>Pezizomycotina</taxon>
        <taxon>Dothideomycetes</taxon>
        <taxon>Dothideomycetes incertae sedis</taxon>
        <taxon>Coniosporium</taxon>
    </lineage>
</organism>
<protein>
    <submittedName>
        <fullName evidence="1">Uncharacterized protein</fullName>
    </submittedName>
</protein>
<dbReference type="Proteomes" id="UP001172680">
    <property type="component" value="Unassembled WGS sequence"/>
</dbReference>
<keyword evidence="2" id="KW-1185">Reference proteome</keyword>
<comment type="caution">
    <text evidence="1">The sequence shown here is derived from an EMBL/GenBank/DDBJ whole genome shotgun (WGS) entry which is preliminary data.</text>
</comment>
<proteinExistence type="predicted"/>
<evidence type="ECO:0000313" key="1">
    <source>
        <dbReference type="EMBL" id="KAJ9634596.1"/>
    </source>
</evidence>
<dbReference type="EMBL" id="JAPDRP010000031">
    <property type="protein sequence ID" value="KAJ9634596.1"/>
    <property type="molecule type" value="Genomic_DNA"/>
</dbReference>
<name>A0ACC2YGU6_9PEZI</name>